<gene>
    <name evidence="1" type="ORF">D7Y13_06305</name>
</gene>
<dbReference type="RefSeq" id="WP_120584802.1">
    <property type="nucleotide sequence ID" value="NZ_RAWI01000030.1"/>
</dbReference>
<protein>
    <submittedName>
        <fullName evidence="1">Transcriptional regulator</fullName>
    </submittedName>
</protein>
<organism evidence="1 2">
    <name type="scientific">Corallococcus praedator</name>
    <dbReference type="NCBI Taxonomy" id="2316724"/>
    <lineage>
        <taxon>Bacteria</taxon>
        <taxon>Pseudomonadati</taxon>
        <taxon>Myxococcota</taxon>
        <taxon>Myxococcia</taxon>
        <taxon>Myxococcales</taxon>
        <taxon>Cystobacterineae</taxon>
        <taxon>Myxococcaceae</taxon>
        <taxon>Corallococcus</taxon>
    </lineage>
</organism>
<reference evidence="1 2" key="1">
    <citation type="submission" date="2018-09" db="EMBL/GenBank/DDBJ databases">
        <authorList>
            <person name="Livingstone P.G."/>
            <person name="Whitworth D.E."/>
        </authorList>
    </citation>
    <scope>NUCLEOTIDE SEQUENCE [LARGE SCALE GENOMIC DNA]</scope>
    <source>
        <strain evidence="1 2">CA031B</strain>
    </source>
</reference>
<evidence type="ECO:0000313" key="1">
    <source>
        <dbReference type="EMBL" id="RKI14213.1"/>
    </source>
</evidence>
<proteinExistence type="predicted"/>
<keyword evidence="2" id="KW-1185">Reference proteome</keyword>
<dbReference type="SUPFAM" id="SSF56300">
    <property type="entry name" value="Metallo-dependent phosphatases"/>
    <property type="match status" value="1"/>
</dbReference>
<dbReference type="InterPro" id="IPR029052">
    <property type="entry name" value="Metallo-depent_PP-like"/>
</dbReference>
<evidence type="ECO:0000313" key="2">
    <source>
        <dbReference type="Proteomes" id="UP000278907"/>
    </source>
</evidence>
<accession>A0ABX9QNK4</accession>
<dbReference type="Proteomes" id="UP000278907">
    <property type="component" value="Unassembled WGS sequence"/>
</dbReference>
<name>A0ABX9QNK4_9BACT</name>
<dbReference type="EMBL" id="RAWI01000030">
    <property type="protein sequence ID" value="RKI14213.1"/>
    <property type="molecule type" value="Genomic_DNA"/>
</dbReference>
<sequence length="391" mass="42328">MDEALLKKALARADAAVAKGPHATPADGRRRTRHVAMGDPQADFERVMSILSLHGLLGEDGGLRPDVCLVSVGDHFDWGPASEREHVARSGLRLVAWLASHPADQAVLLLGNHDLGRVGELADFTDATFHAAQVEADRLYRGDGTDAAAERDFIARWPGLPTVELVARDFSAWNEEQRAWVEHLLRARRFRVAHAAGASLLVLHAGVTREDLDVVGLESGRWADAHAVADALNGVMDRAVAAWTGGPLVLPGLHHPGNATSGEGTGIFYQRPSLQAEDAERVRGTPRRRFDPRRLPLGLTQVVGHTRDKRVRELVSPGPVRDGVLRHLTTDGTRVDYAHGPPPTTGPGEAVMVFTDGAMREGRAEDFELFDLEARRAVPLHTARAKGNGLA</sequence>
<dbReference type="Gene3D" id="3.60.21.10">
    <property type="match status" value="1"/>
</dbReference>
<comment type="caution">
    <text evidence="1">The sequence shown here is derived from an EMBL/GenBank/DDBJ whole genome shotgun (WGS) entry which is preliminary data.</text>
</comment>